<name>A0A1B0D2N8_PHLPP</name>
<dbReference type="EnsemblMetazoa" id="PPAI001611-RA">
    <property type="protein sequence ID" value="PPAI001611-PA"/>
    <property type="gene ID" value="PPAI001611"/>
</dbReference>
<evidence type="ECO:0000313" key="3">
    <source>
        <dbReference type="Proteomes" id="UP000092462"/>
    </source>
</evidence>
<reference evidence="2" key="1">
    <citation type="submission" date="2022-08" db="UniProtKB">
        <authorList>
            <consortium name="EnsemblMetazoa"/>
        </authorList>
    </citation>
    <scope>IDENTIFICATION</scope>
    <source>
        <strain evidence="2">Israel</strain>
    </source>
</reference>
<dbReference type="VEuPathDB" id="VectorBase:PPAI001611"/>
<feature type="region of interest" description="Disordered" evidence="1">
    <location>
        <begin position="46"/>
        <end position="130"/>
    </location>
</feature>
<organism evidence="2 3">
    <name type="scientific">Phlebotomus papatasi</name>
    <name type="common">Sandfly</name>
    <dbReference type="NCBI Taxonomy" id="29031"/>
    <lineage>
        <taxon>Eukaryota</taxon>
        <taxon>Metazoa</taxon>
        <taxon>Ecdysozoa</taxon>
        <taxon>Arthropoda</taxon>
        <taxon>Hexapoda</taxon>
        <taxon>Insecta</taxon>
        <taxon>Pterygota</taxon>
        <taxon>Neoptera</taxon>
        <taxon>Endopterygota</taxon>
        <taxon>Diptera</taxon>
        <taxon>Nematocera</taxon>
        <taxon>Psychodoidea</taxon>
        <taxon>Psychodidae</taxon>
        <taxon>Phlebotomus</taxon>
        <taxon>Phlebotomus</taxon>
    </lineage>
</organism>
<feature type="compositionally biased region" description="Basic and acidic residues" evidence="1">
    <location>
        <begin position="91"/>
        <end position="109"/>
    </location>
</feature>
<keyword evidence="3" id="KW-1185">Reference proteome</keyword>
<feature type="compositionally biased region" description="Polar residues" evidence="1">
    <location>
        <begin position="119"/>
        <end position="130"/>
    </location>
</feature>
<dbReference type="Proteomes" id="UP000092462">
    <property type="component" value="Unassembled WGS sequence"/>
</dbReference>
<proteinExistence type="predicted"/>
<accession>A0A1B0D2N8</accession>
<dbReference type="EMBL" id="AJVK01010736">
    <property type="status" value="NOT_ANNOTATED_CDS"/>
    <property type="molecule type" value="Genomic_DNA"/>
</dbReference>
<evidence type="ECO:0000256" key="1">
    <source>
        <dbReference type="SAM" id="MobiDB-lite"/>
    </source>
</evidence>
<evidence type="ECO:0000313" key="2">
    <source>
        <dbReference type="EnsemblMetazoa" id="PPAI001611-PA"/>
    </source>
</evidence>
<feature type="compositionally biased region" description="Polar residues" evidence="1">
    <location>
        <begin position="1"/>
        <end position="17"/>
    </location>
</feature>
<sequence length="130" mass="14187">MNFMQSVQSRNRNSSMRKSVEDLLAGSQDVLGSSISSAISFTSGTVLQASPLLRRRSPSPSSTTTDGNRNSSSSKEHSKSETHLIVPALPDRPEGADETRIRQPEEKQNPSDIVPLNPLNRSASQEIERP</sequence>
<dbReference type="VEuPathDB" id="VectorBase:PPAPM1_010052"/>
<protein>
    <submittedName>
        <fullName evidence="2">Uncharacterized protein</fullName>
    </submittedName>
</protein>
<feature type="region of interest" description="Disordered" evidence="1">
    <location>
        <begin position="1"/>
        <end position="20"/>
    </location>
</feature>
<dbReference type="AlphaFoldDB" id="A0A1B0D2N8"/>